<protein>
    <submittedName>
        <fullName evidence="1">Uncharacterized protein</fullName>
    </submittedName>
</protein>
<dbReference type="AlphaFoldDB" id="A0A4Y2VXX5"/>
<accession>A0A4Y2VXX5</accession>
<name>A0A4Y2VXX5_ARAVE</name>
<proteinExistence type="predicted"/>
<evidence type="ECO:0000313" key="1">
    <source>
        <dbReference type="EMBL" id="GBO29178.1"/>
    </source>
</evidence>
<dbReference type="EMBL" id="BGPR01052333">
    <property type="protein sequence ID" value="GBO29178.1"/>
    <property type="molecule type" value="Genomic_DNA"/>
</dbReference>
<sequence length="200" mass="22314">MKAGGLVEEVSDLGTLGFQARNPILRVWARCAKSYPHRVAKRPSPLVRRGSRRGGAPAQTVAQNSEAFLPNILPVSPFTPTRMHRTQLPKHEFFNSVSTRYASPHVSAFKTIKQLSNILLSITFAIHYGLGYCNHVMLELKFRTDSSICSVKAKGCQLLCFRFIHLSNLRFGGEIHTHTPSEQTFVPPTFGTDRELGSSY</sequence>
<comment type="caution">
    <text evidence="1">The sequence shown here is derived from an EMBL/GenBank/DDBJ whole genome shotgun (WGS) entry which is preliminary data.</text>
</comment>
<keyword evidence="2" id="KW-1185">Reference proteome</keyword>
<reference evidence="1 2" key="1">
    <citation type="journal article" date="2019" name="Sci. Rep.">
        <title>Orb-weaving spider Araneus ventricosus genome elucidates the spidroin gene catalogue.</title>
        <authorList>
            <person name="Kono N."/>
            <person name="Nakamura H."/>
            <person name="Ohtoshi R."/>
            <person name="Moran D.A.P."/>
            <person name="Shinohara A."/>
            <person name="Yoshida Y."/>
            <person name="Fujiwara M."/>
            <person name="Mori M."/>
            <person name="Tomita M."/>
            <person name="Arakawa K."/>
        </authorList>
    </citation>
    <scope>NUCLEOTIDE SEQUENCE [LARGE SCALE GENOMIC DNA]</scope>
</reference>
<organism evidence="1 2">
    <name type="scientific">Araneus ventricosus</name>
    <name type="common">Orbweaver spider</name>
    <name type="synonym">Epeira ventricosa</name>
    <dbReference type="NCBI Taxonomy" id="182803"/>
    <lineage>
        <taxon>Eukaryota</taxon>
        <taxon>Metazoa</taxon>
        <taxon>Ecdysozoa</taxon>
        <taxon>Arthropoda</taxon>
        <taxon>Chelicerata</taxon>
        <taxon>Arachnida</taxon>
        <taxon>Araneae</taxon>
        <taxon>Araneomorphae</taxon>
        <taxon>Entelegynae</taxon>
        <taxon>Araneoidea</taxon>
        <taxon>Araneidae</taxon>
        <taxon>Araneus</taxon>
    </lineage>
</organism>
<dbReference type="Proteomes" id="UP000499080">
    <property type="component" value="Unassembled WGS sequence"/>
</dbReference>
<gene>
    <name evidence="1" type="ORF">AVEN_243319_1</name>
</gene>
<evidence type="ECO:0000313" key="2">
    <source>
        <dbReference type="Proteomes" id="UP000499080"/>
    </source>
</evidence>